<dbReference type="InterPro" id="IPR016166">
    <property type="entry name" value="FAD-bd_PCMH"/>
</dbReference>
<dbReference type="InterPro" id="IPR012951">
    <property type="entry name" value="BBE"/>
</dbReference>
<dbReference type="SUPFAM" id="SSF56176">
    <property type="entry name" value="FAD-binding/transporter-associated domain-like"/>
    <property type="match status" value="1"/>
</dbReference>
<dbReference type="PANTHER" id="PTHR13878">
    <property type="entry name" value="GULONOLACTONE OXIDASE"/>
    <property type="match status" value="1"/>
</dbReference>
<dbReference type="InterPro" id="IPR050432">
    <property type="entry name" value="FAD-linked_Oxidoreductases_BP"/>
</dbReference>
<dbReference type="InterPro" id="IPR006094">
    <property type="entry name" value="Oxid_FAD_bind_N"/>
</dbReference>
<dbReference type="InterPro" id="IPR036318">
    <property type="entry name" value="FAD-bd_PCMH-like_sf"/>
</dbReference>
<dbReference type="Pfam" id="PF08031">
    <property type="entry name" value="BBE"/>
    <property type="match status" value="1"/>
</dbReference>
<feature type="domain" description="FAD-binding PCMH-type" evidence="5">
    <location>
        <begin position="132"/>
        <end position="312"/>
    </location>
</feature>
<organism evidence="6 7">
    <name type="scientific">Rhypophila decipiens</name>
    <dbReference type="NCBI Taxonomy" id="261697"/>
    <lineage>
        <taxon>Eukaryota</taxon>
        <taxon>Fungi</taxon>
        <taxon>Dikarya</taxon>
        <taxon>Ascomycota</taxon>
        <taxon>Pezizomycotina</taxon>
        <taxon>Sordariomycetes</taxon>
        <taxon>Sordariomycetidae</taxon>
        <taxon>Sordariales</taxon>
        <taxon>Naviculisporaceae</taxon>
        <taxon>Rhypophila</taxon>
    </lineage>
</organism>
<keyword evidence="7" id="KW-1185">Reference proteome</keyword>
<dbReference type="Proteomes" id="UP001301769">
    <property type="component" value="Unassembled WGS sequence"/>
</dbReference>
<keyword evidence="2" id="KW-0560">Oxidoreductase</keyword>
<evidence type="ECO:0000256" key="4">
    <source>
        <dbReference type="SAM" id="SignalP"/>
    </source>
</evidence>
<feature type="compositionally biased region" description="Polar residues" evidence="3">
    <location>
        <begin position="27"/>
        <end position="42"/>
    </location>
</feature>
<reference evidence="6" key="1">
    <citation type="journal article" date="2023" name="Mol. Phylogenet. Evol.">
        <title>Genome-scale phylogeny and comparative genomics of the fungal order Sordariales.</title>
        <authorList>
            <person name="Hensen N."/>
            <person name="Bonometti L."/>
            <person name="Westerberg I."/>
            <person name="Brannstrom I.O."/>
            <person name="Guillou S."/>
            <person name="Cros-Aarteil S."/>
            <person name="Calhoun S."/>
            <person name="Haridas S."/>
            <person name="Kuo A."/>
            <person name="Mondo S."/>
            <person name="Pangilinan J."/>
            <person name="Riley R."/>
            <person name="LaButti K."/>
            <person name="Andreopoulos B."/>
            <person name="Lipzen A."/>
            <person name="Chen C."/>
            <person name="Yan M."/>
            <person name="Daum C."/>
            <person name="Ng V."/>
            <person name="Clum A."/>
            <person name="Steindorff A."/>
            <person name="Ohm R.A."/>
            <person name="Martin F."/>
            <person name="Silar P."/>
            <person name="Natvig D.O."/>
            <person name="Lalanne C."/>
            <person name="Gautier V."/>
            <person name="Ament-Velasquez S.L."/>
            <person name="Kruys A."/>
            <person name="Hutchinson M.I."/>
            <person name="Powell A.J."/>
            <person name="Barry K."/>
            <person name="Miller A.N."/>
            <person name="Grigoriev I.V."/>
            <person name="Debuchy R."/>
            <person name="Gladieux P."/>
            <person name="Hiltunen Thoren M."/>
            <person name="Johannesson H."/>
        </authorList>
    </citation>
    <scope>NUCLEOTIDE SEQUENCE</scope>
    <source>
        <strain evidence="6">PSN293</strain>
    </source>
</reference>
<reference evidence="6" key="2">
    <citation type="submission" date="2023-05" db="EMBL/GenBank/DDBJ databases">
        <authorList>
            <consortium name="Lawrence Berkeley National Laboratory"/>
            <person name="Steindorff A."/>
            <person name="Hensen N."/>
            <person name="Bonometti L."/>
            <person name="Westerberg I."/>
            <person name="Brannstrom I.O."/>
            <person name="Guillou S."/>
            <person name="Cros-Aarteil S."/>
            <person name="Calhoun S."/>
            <person name="Haridas S."/>
            <person name="Kuo A."/>
            <person name="Mondo S."/>
            <person name="Pangilinan J."/>
            <person name="Riley R."/>
            <person name="Labutti K."/>
            <person name="Andreopoulos B."/>
            <person name="Lipzen A."/>
            <person name="Chen C."/>
            <person name="Yanf M."/>
            <person name="Daum C."/>
            <person name="Ng V."/>
            <person name="Clum A."/>
            <person name="Ohm R."/>
            <person name="Martin F."/>
            <person name="Silar P."/>
            <person name="Natvig D."/>
            <person name="Lalanne C."/>
            <person name="Gautier V."/>
            <person name="Ament-Velasquez S.L."/>
            <person name="Kruys A."/>
            <person name="Hutchinson M.I."/>
            <person name="Powell A.J."/>
            <person name="Barry K."/>
            <person name="Miller A.N."/>
            <person name="Grigoriev I.V."/>
            <person name="Debuchy R."/>
            <person name="Gladieux P."/>
            <person name="Thoren M.H."/>
            <person name="Johannesson H."/>
        </authorList>
    </citation>
    <scope>NUCLEOTIDE SEQUENCE</scope>
    <source>
        <strain evidence="6">PSN293</strain>
    </source>
</reference>
<dbReference type="PANTHER" id="PTHR13878:SF91">
    <property type="entry name" value="FAD BINDING DOMAIN PROTEIN (AFU_ORTHOLOGUE AFUA_6G12070)-RELATED"/>
    <property type="match status" value="1"/>
</dbReference>
<gene>
    <name evidence="6" type="ORF">QBC37DRAFT_64496</name>
</gene>
<dbReference type="EMBL" id="MU858226">
    <property type="protein sequence ID" value="KAK4208838.1"/>
    <property type="molecule type" value="Genomic_DNA"/>
</dbReference>
<evidence type="ECO:0000313" key="7">
    <source>
        <dbReference type="Proteomes" id="UP001301769"/>
    </source>
</evidence>
<evidence type="ECO:0000256" key="1">
    <source>
        <dbReference type="ARBA" id="ARBA00005466"/>
    </source>
</evidence>
<dbReference type="Pfam" id="PF01565">
    <property type="entry name" value="FAD_binding_4"/>
    <property type="match status" value="1"/>
</dbReference>
<dbReference type="InterPro" id="IPR016169">
    <property type="entry name" value="FAD-bd_PCMH_sub2"/>
</dbReference>
<proteinExistence type="inferred from homology"/>
<comment type="caution">
    <text evidence="6">The sequence shown here is derived from an EMBL/GenBank/DDBJ whole genome shotgun (WGS) entry which is preliminary data.</text>
</comment>
<sequence length="596" mass="65268">MLTRVHHVVRVISCLLPVLHLAQAQNKTCPSSPSRPTASTCRNIPGDPDWPSPSDWSQLNETVQGRLIATVPQASVCHHGPYDAYDEEACRALKAGWDFAQTFELKPAEIINAAFQNQSCDPFTPAEKPCELGNYVSYSINVTGADDIRAGIDFSREKNVRLVIKNTGHDYMGKSTGKGGLALWTHNLKFISILDDYKSPSYNGPAAKVGAGVISGELYAAVAAKGYRAVGGTCASVGVAGGWASGGGHSLLTGLYGMGADNVLEWEVILADGRHILATPNNEYSDLYWAMSGGGGGVWGVVLSMTTKIFPDGEVGGARLFFNASNIDPDTYWKAIEEWYLFLPSYTDGLGGGNTVEYMINAVSFSGISFTVPNGGAAGVDTLLKPYLSTLDNLNISYTYASHSSPNYYDHFEADFGPLPYGPYPANTLFSNRLFPRSISENKETNAILVNTIRNMTLYENGVFWMGCESLRVNRTATSHPDNAVNPAWTDTLGICTVISYWDWSIPREDMLRRKHHLVDEIVPAFEEITPGAASYLNEVDSFYHGDWKKEFYGEGMYEKLEVVKAKYDSEGLFYAYTGVGSDKWREDGEGRICKV</sequence>
<dbReference type="AlphaFoldDB" id="A0AAN7B2U2"/>
<keyword evidence="4" id="KW-0732">Signal</keyword>
<protein>
    <recommendedName>
        <fullName evidence="5">FAD-binding PCMH-type domain-containing protein</fullName>
    </recommendedName>
</protein>
<dbReference type="GO" id="GO:0071949">
    <property type="term" value="F:FAD binding"/>
    <property type="evidence" value="ECO:0007669"/>
    <property type="project" value="InterPro"/>
</dbReference>
<evidence type="ECO:0000313" key="6">
    <source>
        <dbReference type="EMBL" id="KAK4208838.1"/>
    </source>
</evidence>
<name>A0AAN7B2U2_9PEZI</name>
<accession>A0AAN7B2U2</accession>
<feature type="region of interest" description="Disordered" evidence="3">
    <location>
        <begin position="27"/>
        <end position="51"/>
    </location>
</feature>
<dbReference type="Gene3D" id="3.40.462.20">
    <property type="match status" value="1"/>
</dbReference>
<feature type="signal peptide" evidence="4">
    <location>
        <begin position="1"/>
        <end position="24"/>
    </location>
</feature>
<evidence type="ECO:0000256" key="3">
    <source>
        <dbReference type="SAM" id="MobiDB-lite"/>
    </source>
</evidence>
<comment type="similarity">
    <text evidence="1">Belongs to the oxygen-dependent FAD-linked oxidoreductase family.</text>
</comment>
<dbReference type="PROSITE" id="PS51387">
    <property type="entry name" value="FAD_PCMH"/>
    <property type="match status" value="1"/>
</dbReference>
<feature type="chain" id="PRO_5042968378" description="FAD-binding PCMH-type domain-containing protein" evidence="4">
    <location>
        <begin position="25"/>
        <end position="596"/>
    </location>
</feature>
<dbReference type="Gene3D" id="3.30.465.10">
    <property type="match status" value="1"/>
</dbReference>
<dbReference type="GO" id="GO:0016491">
    <property type="term" value="F:oxidoreductase activity"/>
    <property type="evidence" value="ECO:0007669"/>
    <property type="project" value="UniProtKB-KW"/>
</dbReference>
<evidence type="ECO:0000259" key="5">
    <source>
        <dbReference type="PROSITE" id="PS51387"/>
    </source>
</evidence>
<evidence type="ECO:0000256" key="2">
    <source>
        <dbReference type="ARBA" id="ARBA00023002"/>
    </source>
</evidence>